<dbReference type="EMBL" id="JAERRB010000001">
    <property type="protein sequence ID" value="MBL0740169.1"/>
    <property type="molecule type" value="Genomic_DNA"/>
</dbReference>
<reference evidence="11 12" key="1">
    <citation type="submission" date="2021-01" db="EMBL/GenBank/DDBJ databases">
        <title>Chryseolinea sp. Jin1 Genome sequencing and assembly.</title>
        <authorList>
            <person name="Kim I."/>
        </authorList>
    </citation>
    <scope>NUCLEOTIDE SEQUENCE [LARGE SCALE GENOMIC DNA]</scope>
    <source>
        <strain evidence="11 12">Jin1</strain>
    </source>
</reference>
<evidence type="ECO:0000313" key="11">
    <source>
        <dbReference type="EMBL" id="MBL0740169.1"/>
    </source>
</evidence>
<accession>A0ABS1KL42</accession>
<dbReference type="PANTHER" id="PTHR33571">
    <property type="entry name" value="SSL8005 PROTEIN"/>
    <property type="match status" value="1"/>
</dbReference>
<comment type="caution">
    <text evidence="11">The sequence shown here is derived from an EMBL/GenBank/DDBJ whole genome shotgun (WGS) entry which is preliminary data.</text>
</comment>
<evidence type="ECO:0000256" key="1">
    <source>
        <dbReference type="ARBA" id="ARBA00001946"/>
    </source>
</evidence>
<evidence type="ECO:0000256" key="7">
    <source>
        <dbReference type="ARBA" id="ARBA00022840"/>
    </source>
</evidence>
<evidence type="ECO:0000256" key="5">
    <source>
        <dbReference type="ARBA" id="ARBA00022723"/>
    </source>
</evidence>
<dbReference type="SUPFAM" id="SSF81301">
    <property type="entry name" value="Nucleotidyltransferase"/>
    <property type="match status" value="1"/>
</dbReference>
<keyword evidence="7" id="KW-0067">ATP-binding</keyword>
<name>A0ABS1KL42_9BACT</name>
<evidence type="ECO:0000256" key="2">
    <source>
        <dbReference type="ARBA" id="ARBA00022649"/>
    </source>
</evidence>
<evidence type="ECO:0000256" key="8">
    <source>
        <dbReference type="ARBA" id="ARBA00022842"/>
    </source>
</evidence>
<gene>
    <name evidence="11" type="ORF">JI741_03010</name>
</gene>
<evidence type="ECO:0000259" key="10">
    <source>
        <dbReference type="Pfam" id="PF01909"/>
    </source>
</evidence>
<keyword evidence="4" id="KW-0548">Nucleotidyltransferase</keyword>
<organism evidence="11 12">
    <name type="scientific">Chryseolinea lacunae</name>
    <dbReference type="NCBI Taxonomy" id="2801331"/>
    <lineage>
        <taxon>Bacteria</taxon>
        <taxon>Pseudomonadati</taxon>
        <taxon>Bacteroidota</taxon>
        <taxon>Cytophagia</taxon>
        <taxon>Cytophagales</taxon>
        <taxon>Fulvivirgaceae</taxon>
        <taxon>Chryseolinea</taxon>
    </lineage>
</organism>
<keyword evidence="12" id="KW-1185">Reference proteome</keyword>
<comment type="similarity">
    <text evidence="9">Belongs to the MntA antitoxin family.</text>
</comment>
<keyword evidence="6" id="KW-0547">Nucleotide-binding</keyword>
<evidence type="ECO:0000256" key="3">
    <source>
        <dbReference type="ARBA" id="ARBA00022679"/>
    </source>
</evidence>
<protein>
    <submittedName>
        <fullName evidence="11">Nucleotidyltransferase family protein</fullName>
    </submittedName>
</protein>
<sequence>MNKDEILRTLREHLPEIKKKFPVASLALFGSYARGEQTEESDIDVLVEFNGDIGLEVVDLLDDLEKALHHKVDLVSKRALKPHYRPYIEGDAIYV</sequence>
<keyword evidence="5" id="KW-0479">Metal-binding</keyword>
<keyword evidence="8" id="KW-0460">Magnesium</keyword>
<keyword evidence="2" id="KW-1277">Toxin-antitoxin system</keyword>
<keyword evidence="3" id="KW-0808">Transferase</keyword>
<dbReference type="Pfam" id="PF01909">
    <property type="entry name" value="NTP_transf_2"/>
    <property type="match status" value="1"/>
</dbReference>
<evidence type="ECO:0000256" key="9">
    <source>
        <dbReference type="ARBA" id="ARBA00038276"/>
    </source>
</evidence>
<dbReference type="InterPro" id="IPR002934">
    <property type="entry name" value="Polymerase_NTP_transf_dom"/>
</dbReference>
<evidence type="ECO:0000313" key="12">
    <source>
        <dbReference type="Proteomes" id="UP000613030"/>
    </source>
</evidence>
<dbReference type="Gene3D" id="3.30.460.10">
    <property type="entry name" value="Beta Polymerase, domain 2"/>
    <property type="match status" value="1"/>
</dbReference>
<dbReference type="Proteomes" id="UP000613030">
    <property type="component" value="Unassembled WGS sequence"/>
</dbReference>
<evidence type="ECO:0000256" key="4">
    <source>
        <dbReference type="ARBA" id="ARBA00022695"/>
    </source>
</evidence>
<evidence type="ECO:0000256" key="6">
    <source>
        <dbReference type="ARBA" id="ARBA00022741"/>
    </source>
</evidence>
<dbReference type="CDD" id="cd05403">
    <property type="entry name" value="NT_KNTase_like"/>
    <property type="match status" value="1"/>
</dbReference>
<dbReference type="InterPro" id="IPR043519">
    <property type="entry name" value="NT_sf"/>
</dbReference>
<proteinExistence type="inferred from homology"/>
<comment type="cofactor">
    <cofactor evidence="1">
        <name>Mg(2+)</name>
        <dbReference type="ChEBI" id="CHEBI:18420"/>
    </cofactor>
</comment>
<feature type="domain" description="Polymerase nucleotidyl transferase" evidence="10">
    <location>
        <begin position="10"/>
        <end position="94"/>
    </location>
</feature>
<dbReference type="InterPro" id="IPR052038">
    <property type="entry name" value="Type-VII_TA_antitoxin"/>
</dbReference>
<dbReference type="PANTHER" id="PTHR33571:SF14">
    <property type="entry name" value="PROTEIN ADENYLYLTRANSFERASE MJ0435-RELATED"/>
    <property type="match status" value="1"/>
</dbReference>